<keyword evidence="8 9" id="KW-0813">Transport</keyword>
<dbReference type="GO" id="GO:0008360">
    <property type="term" value="P:regulation of cell shape"/>
    <property type="evidence" value="ECO:0007669"/>
    <property type="project" value="UniProtKB-UniRule"/>
</dbReference>
<keyword evidence="8 9" id="KW-0961">Cell wall biogenesis/degradation</keyword>
<feature type="transmembrane region" description="Helical" evidence="8">
    <location>
        <begin position="164"/>
        <end position="185"/>
    </location>
</feature>
<dbReference type="AlphaFoldDB" id="A0A2M7R7B7"/>
<keyword evidence="4 8" id="KW-0133">Cell shape</keyword>
<proteinExistence type="inferred from homology"/>
<evidence type="ECO:0000256" key="4">
    <source>
        <dbReference type="ARBA" id="ARBA00022960"/>
    </source>
</evidence>
<dbReference type="InterPro" id="IPR051050">
    <property type="entry name" value="Lipid_II_flippase_MurJ/MviN"/>
</dbReference>
<sequence length="546" mass="61586">MLNQIFNSQTKTVTFAAILLAISALVSGILSLIGDGLLAGRFGVWGETNIYFAAFKIPDLVYNLLIIGGLIISFLPIFSEYYQKDKEKAWEMTNYILNVFLFFLILISLVLFVFTPSLINVVAPGFSPVEKEKTILLTRLMFLSPIFFGVSSIFSSILQYFDRFLVYSLCPILYNLGIIFGILVLTPKFGIFGVGMGVILGALFHWLIQIPSAINCGFRYKFLFNFRYPAIKKIFSLMFPRIFAVAAQQINLIIITAIASTILGAISIFNFANNLQSFPVGIIGVSFAIAIFPTLSRTWANGQKKEFFENFSSIFRQILFLIIPISLLIFILRTQIVRLVLGTLGKEFDWTATRLTAASLGIFSISILASALIPFLYRAFFSLQDTKTPTLISVFSIILNIILAFSFAHLLKFQNLFSLFFINLLKLKGIEKISAIGLPLALSVATIFQFVLLLIFFQKRIGDFDKKEIFASLQKIILASIFLIFLTYFSLYFWAHFLNTHTVFGILVQTILAGLVGLISYFFITFYLKSPEIKTIKSSILKQFQK</sequence>
<keyword evidence="7 8" id="KW-0472">Membrane</keyword>
<evidence type="ECO:0000313" key="11">
    <source>
        <dbReference type="Proteomes" id="UP000230055"/>
    </source>
</evidence>
<dbReference type="CDD" id="cd13123">
    <property type="entry name" value="MATE_MurJ_like"/>
    <property type="match status" value="1"/>
</dbReference>
<feature type="transmembrane region" description="Helical" evidence="8">
    <location>
        <begin position="503"/>
        <end position="528"/>
    </location>
</feature>
<comment type="similarity">
    <text evidence="8 9">Belongs to the MurJ/MviN family.</text>
</comment>
<evidence type="ECO:0000256" key="8">
    <source>
        <dbReference type="HAMAP-Rule" id="MF_02078"/>
    </source>
</evidence>
<dbReference type="Proteomes" id="UP000230055">
    <property type="component" value="Unassembled WGS sequence"/>
</dbReference>
<evidence type="ECO:0000256" key="7">
    <source>
        <dbReference type="ARBA" id="ARBA00023136"/>
    </source>
</evidence>
<reference evidence="11" key="1">
    <citation type="submission" date="2017-09" db="EMBL/GenBank/DDBJ databases">
        <title>Depth-based differentiation of microbial function through sediment-hosted aquifers and enrichment of novel symbionts in the deep terrestrial subsurface.</title>
        <authorList>
            <person name="Probst A.J."/>
            <person name="Ladd B."/>
            <person name="Jarett J.K."/>
            <person name="Geller-Mcgrath D.E."/>
            <person name="Sieber C.M.K."/>
            <person name="Emerson J.B."/>
            <person name="Anantharaman K."/>
            <person name="Thomas B.C."/>
            <person name="Malmstrom R."/>
            <person name="Stieglmeier M."/>
            <person name="Klingl A."/>
            <person name="Woyke T."/>
            <person name="Ryan C.M."/>
            <person name="Banfield J.F."/>
        </authorList>
    </citation>
    <scope>NUCLEOTIDE SEQUENCE [LARGE SCALE GENOMIC DNA]</scope>
</reference>
<feature type="transmembrane region" description="Helical" evidence="8">
    <location>
        <begin position="191"/>
        <end position="218"/>
    </location>
</feature>
<comment type="caution">
    <text evidence="10">The sequence shown here is derived from an EMBL/GenBank/DDBJ whole genome shotgun (WGS) entry which is preliminary data.</text>
</comment>
<protein>
    <recommendedName>
        <fullName evidence="8">Probable lipid II flippase MurJ</fullName>
    </recommendedName>
</protein>
<organism evidence="10 11">
    <name type="scientific">Candidatus Nealsonbacteria bacterium CG_4_10_14_0_8_um_filter_35_10</name>
    <dbReference type="NCBI Taxonomy" id="1974683"/>
    <lineage>
        <taxon>Bacteria</taxon>
        <taxon>Candidatus Nealsoniibacteriota</taxon>
    </lineage>
</organism>
<evidence type="ECO:0000256" key="5">
    <source>
        <dbReference type="ARBA" id="ARBA00022984"/>
    </source>
</evidence>
<evidence type="ECO:0000256" key="9">
    <source>
        <dbReference type="PIRNR" id="PIRNR002869"/>
    </source>
</evidence>
<feature type="transmembrane region" description="Helical" evidence="8">
    <location>
        <begin position="476"/>
        <end position="497"/>
    </location>
</feature>
<evidence type="ECO:0000256" key="2">
    <source>
        <dbReference type="ARBA" id="ARBA00022475"/>
    </source>
</evidence>
<dbReference type="HAMAP" id="MF_02078">
    <property type="entry name" value="MurJ_MviN"/>
    <property type="match status" value="1"/>
</dbReference>
<comment type="function">
    <text evidence="8 9">Involved in peptidoglycan biosynthesis. Transports lipid-linked peptidoglycan precursors from the inner to the outer leaflet of the cytoplasmic membrane.</text>
</comment>
<keyword evidence="3 8" id="KW-0812">Transmembrane</keyword>
<evidence type="ECO:0000313" key="10">
    <source>
        <dbReference type="EMBL" id="PIY90709.1"/>
    </source>
</evidence>
<dbReference type="PIRSF" id="PIRSF002869">
    <property type="entry name" value="MviN"/>
    <property type="match status" value="1"/>
</dbReference>
<feature type="transmembrane region" description="Helical" evidence="8">
    <location>
        <begin position="135"/>
        <end position="157"/>
    </location>
</feature>
<dbReference type="GO" id="GO:0015648">
    <property type="term" value="F:lipid-linked peptidoglycan transporter activity"/>
    <property type="evidence" value="ECO:0007669"/>
    <property type="project" value="UniProtKB-UniRule"/>
</dbReference>
<feature type="transmembrane region" description="Helical" evidence="8">
    <location>
        <begin position="239"/>
        <end position="272"/>
    </location>
</feature>
<dbReference type="InterPro" id="IPR004268">
    <property type="entry name" value="MurJ"/>
</dbReference>
<dbReference type="EMBL" id="PFLX01000052">
    <property type="protein sequence ID" value="PIY90709.1"/>
    <property type="molecule type" value="Genomic_DNA"/>
</dbReference>
<dbReference type="GO" id="GO:0009252">
    <property type="term" value="P:peptidoglycan biosynthetic process"/>
    <property type="evidence" value="ECO:0007669"/>
    <property type="project" value="UniProtKB-UniRule"/>
</dbReference>
<feature type="transmembrane region" description="Helical" evidence="8">
    <location>
        <begin position="95"/>
        <end position="115"/>
    </location>
</feature>
<accession>A0A2M7R7B7</accession>
<dbReference type="PANTHER" id="PTHR47019">
    <property type="entry name" value="LIPID II FLIPPASE MURJ"/>
    <property type="match status" value="1"/>
</dbReference>
<feature type="transmembrane region" description="Helical" evidence="8">
    <location>
        <begin position="317"/>
        <end position="336"/>
    </location>
</feature>
<feature type="transmembrane region" description="Helical" evidence="8">
    <location>
        <begin position="433"/>
        <end position="456"/>
    </location>
</feature>
<feature type="transmembrane region" description="Helical" evidence="8">
    <location>
        <begin position="60"/>
        <end position="83"/>
    </location>
</feature>
<comment type="pathway">
    <text evidence="8">Cell wall biogenesis; peptidoglycan biosynthesis.</text>
</comment>
<dbReference type="GO" id="GO:0034204">
    <property type="term" value="P:lipid translocation"/>
    <property type="evidence" value="ECO:0007669"/>
    <property type="project" value="TreeGrafter"/>
</dbReference>
<dbReference type="PANTHER" id="PTHR47019:SF1">
    <property type="entry name" value="LIPID II FLIPPASE MURJ"/>
    <property type="match status" value="1"/>
</dbReference>
<feature type="transmembrane region" description="Helical" evidence="8">
    <location>
        <begin position="356"/>
        <end position="377"/>
    </location>
</feature>
<feature type="transmembrane region" description="Helical" evidence="8">
    <location>
        <begin position="278"/>
        <end position="296"/>
    </location>
</feature>
<evidence type="ECO:0000256" key="6">
    <source>
        <dbReference type="ARBA" id="ARBA00022989"/>
    </source>
</evidence>
<dbReference type="Pfam" id="PF03023">
    <property type="entry name" value="MurJ"/>
    <property type="match status" value="1"/>
</dbReference>
<evidence type="ECO:0000256" key="1">
    <source>
        <dbReference type="ARBA" id="ARBA00004651"/>
    </source>
</evidence>
<gene>
    <name evidence="10" type="primary">mviN</name>
    <name evidence="8" type="synonym">murJ</name>
    <name evidence="10" type="ORF">COY72_02025</name>
</gene>
<keyword evidence="5 8" id="KW-0573">Peptidoglycan synthesis</keyword>
<keyword evidence="2 8" id="KW-1003">Cell membrane</keyword>
<feature type="transmembrane region" description="Helical" evidence="8">
    <location>
        <begin position="12"/>
        <end position="33"/>
    </location>
</feature>
<dbReference type="UniPathway" id="UPA00219"/>
<name>A0A2M7R7B7_9BACT</name>
<dbReference type="PRINTS" id="PR01806">
    <property type="entry name" value="VIRFACTRMVIN"/>
</dbReference>
<keyword evidence="6 8" id="KW-1133">Transmembrane helix</keyword>
<dbReference type="NCBIfam" id="TIGR01695">
    <property type="entry name" value="murJ_mviN"/>
    <property type="match status" value="1"/>
</dbReference>
<comment type="subcellular location">
    <subcellularLocation>
        <location evidence="1 8">Cell membrane</location>
        <topology evidence="1 8">Multi-pass membrane protein</topology>
    </subcellularLocation>
</comment>
<feature type="transmembrane region" description="Helical" evidence="8">
    <location>
        <begin position="389"/>
        <end position="413"/>
    </location>
</feature>
<dbReference type="GO" id="GO:0005886">
    <property type="term" value="C:plasma membrane"/>
    <property type="evidence" value="ECO:0007669"/>
    <property type="project" value="UniProtKB-SubCell"/>
</dbReference>
<evidence type="ECO:0000256" key="3">
    <source>
        <dbReference type="ARBA" id="ARBA00022692"/>
    </source>
</evidence>
<dbReference type="GO" id="GO:0071555">
    <property type="term" value="P:cell wall organization"/>
    <property type="evidence" value="ECO:0007669"/>
    <property type="project" value="UniProtKB-UniRule"/>
</dbReference>